<feature type="transmembrane region" description="Helical" evidence="1">
    <location>
        <begin position="39"/>
        <end position="59"/>
    </location>
</feature>
<evidence type="ECO:0000256" key="1">
    <source>
        <dbReference type="SAM" id="Phobius"/>
    </source>
</evidence>
<dbReference type="STRING" id="1121409.SAMN02745124_04327"/>
<evidence type="ECO:0000313" key="3">
    <source>
        <dbReference type="Proteomes" id="UP000184139"/>
    </source>
</evidence>
<feature type="transmembrane region" description="Helical" evidence="1">
    <location>
        <begin position="98"/>
        <end position="118"/>
    </location>
</feature>
<dbReference type="EMBL" id="FQXS01000050">
    <property type="protein sequence ID" value="SHI14235.1"/>
    <property type="molecule type" value="Genomic_DNA"/>
</dbReference>
<keyword evidence="1" id="KW-0472">Membrane</keyword>
<organism evidence="2 3">
    <name type="scientific">Desulfofustis glycolicus DSM 9705</name>
    <dbReference type="NCBI Taxonomy" id="1121409"/>
    <lineage>
        <taxon>Bacteria</taxon>
        <taxon>Pseudomonadati</taxon>
        <taxon>Thermodesulfobacteriota</taxon>
        <taxon>Desulfobulbia</taxon>
        <taxon>Desulfobulbales</taxon>
        <taxon>Desulfocapsaceae</taxon>
        <taxon>Desulfofustis</taxon>
    </lineage>
</organism>
<name>A0A1M5YQ83_9BACT</name>
<accession>A0A1M5YQ83</accession>
<dbReference type="AlphaFoldDB" id="A0A1M5YQ83"/>
<feature type="transmembrane region" description="Helical" evidence="1">
    <location>
        <begin position="71"/>
        <end position="91"/>
    </location>
</feature>
<protein>
    <recommendedName>
        <fullName evidence="4">Invasion gene expression up-regulator, SirB</fullName>
    </recommendedName>
</protein>
<proteinExistence type="predicted"/>
<sequence>MGTYYMYKIIHLAGIFFVFSALGGHMFRAAIGSKEDNPLPKFIGMFHKVGLALVLLAGIGLLTDLGQIDTFFWVIAKFFILAMLAIWPLYLDGAKEKLPWLGAAAVLLGVVAAFFALYKPF</sequence>
<reference evidence="2 3" key="1">
    <citation type="submission" date="2016-11" db="EMBL/GenBank/DDBJ databases">
        <authorList>
            <person name="Jaros S."/>
            <person name="Januszkiewicz K."/>
            <person name="Wedrychowicz H."/>
        </authorList>
    </citation>
    <scope>NUCLEOTIDE SEQUENCE [LARGE SCALE GENOMIC DNA]</scope>
    <source>
        <strain evidence="2 3">DSM 9705</strain>
    </source>
</reference>
<dbReference type="Proteomes" id="UP000184139">
    <property type="component" value="Unassembled WGS sequence"/>
</dbReference>
<gene>
    <name evidence="2" type="ORF">SAMN02745124_04327</name>
</gene>
<feature type="transmembrane region" description="Helical" evidence="1">
    <location>
        <begin position="6"/>
        <end position="27"/>
    </location>
</feature>
<evidence type="ECO:0000313" key="2">
    <source>
        <dbReference type="EMBL" id="SHI14235.1"/>
    </source>
</evidence>
<keyword evidence="1" id="KW-0812">Transmembrane</keyword>
<keyword evidence="3" id="KW-1185">Reference proteome</keyword>
<keyword evidence="1" id="KW-1133">Transmembrane helix</keyword>
<evidence type="ECO:0008006" key="4">
    <source>
        <dbReference type="Google" id="ProtNLM"/>
    </source>
</evidence>